<feature type="region of interest" description="Disordered" evidence="1">
    <location>
        <begin position="83"/>
        <end position="126"/>
    </location>
</feature>
<feature type="transmembrane region" description="Helical" evidence="2">
    <location>
        <begin position="283"/>
        <end position="308"/>
    </location>
</feature>
<feature type="transmembrane region" description="Helical" evidence="2">
    <location>
        <begin position="425"/>
        <end position="447"/>
    </location>
</feature>
<evidence type="ECO:0000313" key="5">
    <source>
        <dbReference type="Proteomes" id="UP000323011"/>
    </source>
</evidence>
<dbReference type="Proteomes" id="UP000323011">
    <property type="component" value="Unassembled WGS sequence"/>
</dbReference>
<evidence type="ECO:0000259" key="3">
    <source>
        <dbReference type="PROSITE" id="PS50181"/>
    </source>
</evidence>
<dbReference type="Gene3D" id="1.20.1280.50">
    <property type="match status" value="1"/>
</dbReference>
<dbReference type="Pfam" id="PF12937">
    <property type="entry name" value="F-box-like"/>
    <property type="match status" value="1"/>
</dbReference>
<dbReference type="PROSITE" id="PS50181">
    <property type="entry name" value="FBOX"/>
    <property type="match status" value="1"/>
</dbReference>
<sequence length="505" mass="53582">MAHSRRSLRLASLDEDAMDMVLRFLTARDILRLARTSKQLEARCSDARLWARLYREDFLASDGEASDHIALDMAARTTGLLGAQPRSETDPLLTPGAAAASATGAGGTPVGSSSRHTGSGPDPRTMYKTKFVERQEREQRARLLHLATVAENRAKLARLRCRPWLSCVQTQVAITLPTVLLFSALSCAVANLDAAFPPGDEPPRPVPVPWWVVVLLTAAGSASIGFAILTEMCVWACSGGGRCRWVACYGQRLVDSETLLCGMLASELCDIERTHWRWGVCQAGCVCLVALATLLAPVALVVAAAVAAGGGPHMMSVAVVPLYILMCVLPMSSCRTSGAPRIKLGTVSVCMGACCCIAAPLAVLVGLAAAKADGISDMSAVFVAMPLWVMNGLILIGALIACIVSVSQELIGDNCRVGQAVANGAACLLATAVFIAVVVVFEALVVLRVDGIYSPSWGLVFIPVFLVAVPVVVTNIVAATATWTFISRRPEMIVFLRNNTPRRLN</sequence>
<keyword evidence="2" id="KW-0812">Transmembrane</keyword>
<dbReference type="InterPro" id="IPR019396">
    <property type="entry name" value="TM_Fragile-X-F-assoc"/>
</dbReference>
<dbReference type="AlphaFoldDB" id="A0A5A8CEH4"/>
<keyword evidence="5" id="KW-1185">Reference proteome</keyword>
<feature type="transmembrane region" description="Helical" evidence="2">
    <location>
        <begin position="314"/>
        <end position="332"/>
    </location>
</feature>
<dbReference type="EMBL" id="VLTN01000027">
    <property type="protein sequence ID" value="KAA0151386.1"/>
    <property type="molecule type" value="Genomic_DNA"/>
</dbReference>
<feature type="transmembrane region" description="Helical" evidence="2">
    <location>
        <begin position="344"/>
        <end position="369"/>
    </location>
</feature>
<feature type="transmembrane region" description="Helical" evidence="2">
    <location>
        <begin position="208"/>
        <end position="229"/>
    </location>
</feature>
<dbReference type="Pfam" id="PF10269">
    <property type="entry name" value="Tmemb_185A"/>
    <property type="match status" value="1"/>
</dbReference>
<keyword evidence="2" id="KW-0472">Membrane</keyword>
<feature type="transmembrane region" description="Helical" evidence="2">
    <location>
        <begin position="172"/>
        <end position="196"/>
    </location>
</feature>
<feature type="transmembrane region" description="Helical" evidence="2">
    <location>
        <begin position="459"/>
        <end position="486"/>
    </location>
</feature>
<evidence type="ECO:0000256" key="1">
    <source>
        <dbReference type="SAM" id="MobiDB-lite"/>
    </source>
</evidence>
<dbReference type="SUPFAM" id="SSF81383">
    <property type="entry name" value="F-box domain"/>
    <property type="match status" value="1"/>
</dbReference>
<protein>
    <recommendedName>
        <fullName evidence="3">F-box domain-containing protein</fullName>
    </recommendedName>
</protein>
<accession>A0A5A8CEH4</accession>
<feature type="compositionally biased region" description="Low complexity" evidence="1">
    <location>
        <begin position="94"/>
        <end position="103"/>
    </location>
</feature>
<reference evidence="4 5" key="1">
    <citation type="submission" date="2019-07" db="EMBL/GenBank/DDBJ databases">
        <title>Genomes of Cafeteria roenbergensis.</title>
        <authorList>
            <person name="Fischer M.G."/>
            <person name="Hackl T."/>
            <person name="Roman M."/>
        </authorList>
    </citation>
    <scope>NUCLEOTIDE SEQUENCE [LARGE SCALE GENOMIC DNA]</scope>
    <source>
        <strain evidence="4 5">BVI</strain>
    </source>
</reference>
<name>A0A5A8CEH4_CAFRO</name>
<evidence type="ECO:0000313" key="4">
    <source>
        <dbReference type="EMBL" id="KAA0151386.1"/>
    </source>
</evidence>
<feature type="domain" description="F-box" evidence="3">
    <location>
        <begin position="7"/>
        <end position="53"/>
    </location>
</feature>
<dbReference type="InterPro" id="IPR036047">
    <property type="entry name" value="F-box-like_dom_sf"/>
</dbReference>
<keyword evidence="2" id="KW-1133">Transmembrane helix</keyword>
<gene>
    <name evidence="4" type="ORF">FNF29_04585</name>
</gene>
<comment type="caution">
    <text evidence="4">The sequence shown here is derived from an EMBL/GenBank/DDBJ whole genome shotgun (WGS) entry which is preliminary data.</text>
</comment>
<evidence type="ECO:0000256" key="2">
    <source>
        <dbReference type="SAM" id="Phobius"/>
    </source>
</evidence>
<dbReference type="InterPro" id="IPR001810">
    <property type="entry name" value="F-box_dom"/>
</dbReference>
<organism evidence="4 5">
    <name type="scientific">Cafeteria roenbergensis</name>
    <name type="common">Marine flagellate</name>
    <dbReference type="NCBI Taxonomy" id="33653"/>
    <lineage>
        <taxon>Eukaryota</taxon>
        <taxon>Sar</taxon>
        <taxon>Stramenopiles</taxon>
        <taxon>Bigyra</taxon>
        <taxon>Opalozoa</taxon>
        <taxon>Bicosoecida</taxon>
        <taxon>Cafeteriaceae</taxon>
        <taxon>Cafeteria</taxon>
    </lineage>
</organism>
<feature type="transmembrane region" description="Helical" evidence="2">
    <location>
        <begin position="381"/>
        <end position="404"/>
    </location>
</feature>
<proteinExistence type="predicted"/>